<dbReference type="InParanoid" id="G8JTV0"/>
<dbReference type="GeneID" id="11471581"/>
<accession>G8JTV0</accession>
<dbReference type="STRING" id="931890.G8JTV0"/>
<dbReference type="PANTHER" id="PTHR38426">
    <property type="entry name" value="MAINTENANCE OF TELOMERE CAPPING PROTEIN 4"/>
    <property type="match status" value="1"/>
</dbReference>
<evidence type="ECO:0008006" key="5">
    <source>
        <dbReference type="Google" id="ProtNLM"/>
    </source>
</evidence>
<proteinExistence type="predicted"/>
<reference evidence="4" key="1">
    <citation type="journal article" date="2012" name="G3 (Bethesda)">
        <title>Pichia sorbitophila, an interspecies yeast hybrid reveals early steps of genome resolution following polyploidization.</title>
        <authorList>
            <person name="Leh Louis V."/>
            <person name="Despons L."/>
            <person name="Friedrich A."/>
            <person name="Martin T."/>
            <person name="Durrens P."/>
            <person name="Casaregola S."/>
            <person name="Neuveglise C."/>
            <person name="Fairhead C."/>
            <person name="Marck C."/>
            <person name="Cruz J.A."/>
            <person name="Straub M.L."/>
            <person name="Kugler V."/>
            <person name="Sacerdot C."/>
            <person name="Uzunov Z."/>
            <person name="Thierry A."/>
            <person name="Weiss S."/>
            <person name="Bleykasten C."/>
            <person name="De Montigny J."/>
            <person name="Jacques N."/>
            <person name="Jung P."/>
            <person name="Lemaire M."/>
            <person name="Mallet S."/>
            <person name="Morel G."/>
            <person name="Richard G.F."/>
            <person name="Sarkar A."/>
            <person name="Savel G."/>
            <person name="Schacherer J."/>
            <person name="Seret M.L."/>
            <person name="Talla E."/>
            <person name="Samson G."/>
            <person name="Jubin C."/>
            <person name="Poulain J."/>
            <person name="Vacherie B."/>
            <person name="Barbe V."/>
            <person name="Pelletier E."/>
            <person name="Sherman D.J."/>
            <person name="Westhof E."/>
            <person name="Weissenbach J."/>
            <person name="Baret P.V."/>
            <person name="Wincker P."/>
            <person name="Gaillardin C."/>
            <person name="Dujon B."/>
            <person name="Souciet J.L."/>
        </authorList>
    </citation>
    <scope>NUCLEOTIDE SEQUENCE [LARGE SCALE GENOMIC DNA]</scope>
    <source>
        <strain evidence="4">CBS 270.75 / DBVPG 7215 / KCTC 17166 / NRRL Y-17582</strain>
    </source>
</reference>
<protein>
    <recommendedName>
        <fullName evidence="5">Maintenance of telomere capping protein 4</fullName>
    </recommendedName>
</protein>
<dbReference type="InterPro" id="IPR038769">
    <property type="entry name" value="MTC4"/>
</dbReference>
<dbReference type="eggNOG" id="ENOG502QXZI">
    <property type="taxonomic scope" value="Eukaryota"/>
</dbReference>
<feature type="compositionally biased region" description="Polar residues" evidence="1">
    <location>
        <begin position="203"/>
        <end position="228"/>
    </location>
</feature>
<dbReference type="RefSeq" id="XP_003646270.1">
    <property type="nucleotide sequence ID" value="XM_003646222.1"/>
</dbReference>
<keyword evidence="2" id="KW-0812">Transmembrane</keyword>
<sequence length="570" mass="66088">MNPISGLDNKDIELNHHKKDLYNATKLLLDIKSGFMRDMNVNIDQPLSREPVGYGNATFPRPPERVFNCSRKTREKAEATRVYLELFYVFIDKSIRTTMEEKLKEDFEGFEGVYNPLQTIRNRKLRKKYKRLEQKYVSLSKRPVIAVVDFSHRHKHFPWFVDIQEKSRDSTWRASHWHELRKPDGSYWFKSKNLGSQRRDSQQSHNDSVSGVDSDEQNNGSINNNHSETAMVPTIPKIGLTTDTEENEQGIQQALNKSHLGDQGCSLEKIDAECNGTDYLQVITANLTPDVTLSDYLHPRSGRRLKNALFSRLSKSPAKSNRSSVESQLMVVDDDLTRLRTQYKTPIDEQRSYSTSSVFGQVKIASLKKKLESLSEEPNLSPQAQSSAMQDPNSTLILHMKQSKYLKCTYDLIKQKDYNFKEREESMLNNSETIQRLCTKISECLPKSQISLQEYDESLDKALEVCRTWESLFLNEYSVRVDTLVSNSDRILSEINTTLTLRVKELQEDMDRSSIIRNIHGTTIPKFLYKLLECAIVSVLWIIWFFFFTMKTIRSIVVIVFKGLRWLLLF</sequence>
<name>G8JTV0_ERECY</name>
<dbReference type="EMBL" id="CP002500">
    <property type="protein sequence ID" value="AET39453.1"/>
    <property type="molecule type" value="Genomic_DNA"/>
</dbReference>
<dbReference type="AlphaFoldDB" id="G8JTV0"/>
<dbReference type="OMA" id="RTSHWDE"/>
<dbReference type="Proteomes" id="UP000006790">
    <property type="component" value="Chromosome 4"/>
</dbReference>
<evidence type="ECO:0000313" key="3">
    <source>
        <dbReference type="EMBL" id="AET39453.1"/>
    </source>
</evidence>
<gene>
    <name evidence="3" type="ordered locus">Ecym_4399</name>
</gene>
<feature type="region of interest" description="Disordered" evidence="1">
    <location>
        <begin position="191"/>
        <end position="233"/>
    </location>
</feature>
<evidence type="ECO:0000313" key="4">
    <source>
        <dbReference type="Proteomes" id="UP000006790"/>
    </source>
</evidence>
<keyword evidence="2" id="KW-1133">Transmembrane helix</keyword>
<dbReference type="HOGENOM" id="CLU_025639_0_0_1"/>
<keyword evidence="2" id="KW-0472">Membrane</keyword>
<dbReference type="KEGG" id="erc:Ecym_4399"/>
<dbReference type="OrthoDB" id="4064064at2759"/>
<evidence type="ECO:0000256" key="2">
    <source>
        <dbReference type="SAM" id="Phobius"/>
    </source>
</evidence>
<dbReference type="FunCoup" id="G8JTV0">
    <property type="interactions" value="26"/>
</dbReference>
<evidence type="ECO:0000256" key="1">
    <source>
        <dbReference type="SAM" id="MobiDB-lite"/>
    </source>
</evidence>
<feature type="transmembrane region" description="Helical" evidence="2">
    <location>
        <begin position="527"/>
        <end position="547"/>
    </location>
</feature>
<keyword evidence="4" id="KW-1185">Reference proteome</keyword>
<dbReference type="PANTHER" id="PTHR38426:SF1">
    <property type="entry name" value="MAINTENANCE OF TELOMERE CAPPING PROTEIN 4"/>
    <property type="match status" value="1"/>
</dbReference>
<organism evidence="3 4">
    <name type="scientific">Eremothecium cymbalariae (strain CBS 270.75 / DBVPG 7215 / KCTC 17166 / NRRL Y-17582)</name>
    <name type="common">Yeast</name>
    <dbReference type="NCBI Taxonomy" id="931890"/>
    <lineage>
        <taxon>Eukaryota</taxon>
        <taxon>Fungi</taxon>
        <taxon>Dikarya</taxon>
        <taxon>Ascomycota</taxon>
        <taxon>Saccharomycotina</taxon>
        <taxon>Saccharomycetes</taxon>
        <taxon>Saccharomycetales</taxon>
        <taxon>Saccharomycetaceae</taxon>
        <taxon>Eremothecium</taxon>
    </lineage>
</organism>